<dbReference type="InterPro" id="IPR007111">
    <property type="entry name" value="NACHT_NTPase"/>
</dbReference>
<dbReference type="PROSITE" id="PS50082">
    <property type="entry name" value="WD_REPEATS_2"/>
    <property type="match status" value="1"/>
</dbReference>
<dbReference type="OMA" id="HAKWIVS"/>
<dbReference type="Gene3D" id="3.40.50.1580">
    <property type="entry name" value="Nucleoside phosphorylase domain"/>
    <property type="match status" value="1"/>
</dbReference>
<dbReference type="PROSITE" id="PS50294">
    <property type="entry name" value="WD_REPEATS_REGION"/>
    <property type="match status" value="1"/>
</dbReference>
<protein>
    <recommendedName>
        <fullName evidence="3">NACHT domain-containing protein</fullName>
    </recommendedName>
</protein>
<dbReference type="HOGENOM" id="CLU_000288_6_16_1"/>
<dbReference type="Pfam" id="PF00400">
    <property type="entry name" value="WD40"/>
    <property type="match status" value="1"/>
</dbReference>
<dbReference type="InterPro" id="IPR035994">
    <property type="entry name" value="Nucleoside_phosphorylase_sf"/>
</dbReference>
<dbReference type="InterPro" id="IPR027417">
    <property type="entry name" value="P-loop_NTPase"/>
</dbReference>
<dbReference type="SUPFAM" id="SSF50998">
    <property type="entry name" value="Quinoprotein alcohol dehydrogenase-like"/>
    <property type="match status" value="1"/>
</dbReference>
<dbReference type="GO" id="GO:0003824">
    <property type="term" value="F:catalytic activity"/>
    <property type="evidence" value="ECO:0007669"/>
    <property type="project" value="InterPro"/>
</dbReference>
<evidence type="ECO:0000259" key="3">
    <source>
        <dbReference type="PROSITE" id="PS50837"/>
    </source>
</evidence>
<dbReference type="SUPFAM" id="SSF52540">
    <property type="entry name" value="P-loop containing nucleoside triphosphate hydrolases"/>
    <property type="match status" value="1"/>
</dbReference>
<dbReference type="SUPFAM" id="SSF101908">
    <property type="entry name" value="Putative isomerase YbhE"/>
    <property type="match status" value="1"/>
</dbReference>
<evidence type="ECO:0000256" key="2">
    <source>
        <dbReference type="PROSITE-ProRule" id="PRU00221"/>
    </source>
</evidence>
<gene>
    <name evidence="4" type="ORF">TRIATDRAFT_220064</name>
</gene>
<dbReference type="OrthoDB" id="538223at2759"/>
<dbReference type="InterPro" id="IPR056884">
    <property type="entry name" value="NPHP3-like_N"/>
</dbReference>
<keyword evidence="1" id="KW-0677">Repeat</keyword>
<dbReference type="PROSITE" id="PS50837">
    <property type="entry name" value="NACHT"/>
    <property type="match status" value="1"/>
</dbReference>
<reference evidence="4 5" key="1">
    <citation type="journal article" date="2011" name="Genome Biol.">
        <title>Comparative genome sequence analysis underscores mycoparasitism as the ancestral life style of Trichoderma.</title>
        <authorList>
            <person name="Kubicek C.P."/>
            <person name="Herrera-Estrella A."/>
            <person name="Seidl-Seiboth V."/>
            <person name="Martinez D.A."/>
            <person name="Druzhinina I.S."/>
            <person name="Thon M."/>
            <person name="Zeilinger S."/>
            <person name="Casas-Flores S."/>
            <person name="Horwitz B.A."/>
            <person name="Mukherjee P.K."/>
            <person name="Mukherjee M."/>
            <person name="Kredics L."/>
            <person name="Alcaraz L.D."/>
            <person name="Aerts A."/>
            <person name="Antal Z."/>
            <person name="Atanasova L."/>
            <person name="Cervantes-Badillo M.G."/>
            <person name="Challacombe J."/>
            <person name="Chertkov O."/>
            <person name="McCluskey K."/>
            <person name="Coulpier F."/>
            <person name="Deshpande N."/>
            <person name="von Doehren H."/>
            <person name="Ebbole D.J."/>
            <person name="Esquivel-Naranjo E.U."/>
            <person name="Fekete E."/>
            <person name="Flipphi M."/>
            <person name="Glaser F."/>
            <person name="Gomez-Rodriguez E.Y."/>
            <person name="Gruber S."/>
            <person name="Han C."/>
            <person name="Henrissat B."/>
            <person name="Hermosa R."/>
            <person name="Hernandez-Onate M."/>
            <person name="Karaffa L."/>
            <person name="Kosti I."/>
            <person name="Le Crom S."/>
            <person name="Lindquist E."/>
            <person name="Lucas S."/>
            <person name="Luebeck M."/>
            <person name="Luebeck P.S."/>
            <person name="Margeot A."/>
            <person name="Metz B."/>
            <person name="Misra M."/>
            <person name="Nevalainen H."/>
            <person name="Omann M."/>
            <person name="Packer N."/>
            <person name="Perrone G."/>
            <person name="Uresti-Rivera E.E."/>
            <person name="Salamov A."/>
            <person name="Schmoll M."/>
            <person name="Seiboth B."/>
            <person name="Shapiro H."/>
            <person name="Sukno S."/>
            <person name="Tamayo-Ramos J.A."/>
            <person name="Tisch D."/>
            <person name="Wiest A."/>
            <person name="Wilkinson H.H."/>
            <person name="Zhang M."/>
            <person name="Coutinho P.M."/>
            <person name="Kenerley C.M."/>
            <person name="Monte E."/>
            <person name="Baker S.E."/>
            <person name="Grigoriev I.V."/>
        </authorList>
    </citation>
    <scope>NUCLEOTIDE SEQUENCE [LARGE SCALE GENOMIC DNA]</scope>
    <source>
        <strain evidence="5">ATCC 20476 / IMI 206040</strain>
    </source>
</reference>
<dbReference type="InterPro" id="IPR015943">
    <property type="entry name" value="WD40/YVTN_repeat-like_dom_sf"/>
</dbReference>
<dbReference type="GO" id="GO:0009116">
    <property type="term" value="P:nucleoside metabolic process"/>
    <property type="evidence" value="ECO:0007669"/>
    <property type="project" value="InterPro"/>
</dbReference>
<organism evidence="4 5">
    <name type="scientific">Hypocrea atroviridis (strain ATCC 20476 / IMI 206040)</name>
    <name type="common">Trichoderma atroviride</name>
    <dbReference type="NCBI Taxonomy" id="452589"/>
    <lineage>
        <taxon>Eukaryota</taxon>
        <taxon>Fungi</taxon>
        <taxon>Dikarya</taxon>
        <taxon>Ascomycota</taxon>
        <taxon>Pezizomycotina</taxon>
        <taxon>Sordariomycetes</taxon>
        <taxon>Hypocreomycetidae</taxon>
        <taxon>Hypocreales</taxon>
        <taxon>Hypocreaceae</taxon>
        <taxon>Trichoderma</taxon>
    </lineage>
</organism>
<dbReference type="eggNOG" id="KOG4155">
    <property type="taxonomic scope" value="Eukaryota"/>
</dbReference>
<dbReference type="EMBL" id="ABDG02000023">
    <property type="protein sequence ID" value="EHK46065.1"/>
    <property type="molecule type" value="Genomic_DNA"/>
</dbReference>
<sequence length="1207" mass="134774">MEGAGIWDELPCVIVKGIANYADGHRNADSNWQHFAAATAAATARALIERYPKTDRPRPPLVILKRPKERTKEENECLRDMHVTDPALDKKRIEDTNGGLLKDSYIWILSNADFTQWRNNPGGGLLWIKGDPGKGKTMLICGLIDELQADGIAQPYYFFCQASDPRLNSATKVLCSLVYSIACQDQEALSVVMEKYKHAGRELFNNANTWTALSQMLTQILQKVNLENNVFIIDGLDECITDLHLLVDFIAGAPALSTAKWIVSSRNWSNIEEKLNTSSKKLLLSLELNEQSISHAVQAYIKHKVDQLAALKKLDEHSRDGVEAYLSANANETFLWVALVYKELFKGNVKKRHLQDLMNTFPPELGPLYMRMMAQVCESRDADTCVQVLELISLTYRPISVVELASLVKIPDDNDDFDEMRDVIATCGSFLVLKDDMVYFIHQSAKDFLLSNASDQIFTRGVARKHHDIFSGSIQILSQGLRRDIYKLRHPGARPSVPNPDPLAPLQYACVYWADHLRDADINSSGKTISQASLQDDGVVHFFLKAFLIYWLEALCLTGKLSEGIIAIRLLESLVRQTISTAQDLGLLHLFVRDARRFVLSFRPAIEYTPLQLYSSALHFAPTSSIVRQTFEPSQAKWISQKPSVRFEWDAHLQTLEGHKNDVCSLVFSPDNTKLASNSEDGNVRMWDRATGACLQSLTLDTIDTHTSMAFSPDSSQLALAFDEIIKILDIKTGAFVMTLENGPRHKSMVFSPDGKQLISSNKLWESGRFRIWDLATGMRLRTKDYYRDVRKPAFSESKATDPGIIYILDAATDKCLQRFRDHPVTEQLALSPDGSQLAMAPKHKYTTVRDVKTGASLFTFLSYTAASISPIFSPDGAELAVVGYFENINIWDLTPGSFVDPEKDIIWSLAFSPDNTRFALITNCVELLGAFTIEIWDPVEGKCQQQLQVGKSIAGSTTQSSDIARLAFSPDNTQLAYSRRNELVIRNLAENSQRDKFEFRASGSIQSIVFSPDGTRLAVADVPLLDEIGDTKTLKIKTPKIEIVDATNGAIVHTINFSTGIIDVYFSSDSKRLGSVSEKGIAAICDLNTGACLQTFDFKFGDMRIDWQEEYLRRSHLQYSVTSMLQDPGSIPSAIFEFDCSGDGSWLLRREEPFLWLPSDYRSMEIGFAGGNIAISPPLVGIVLISLSLAELDAEMASNRSSILKV</sequence>
<dbReference type="PANTHER" id="PTHR10039:SF14">
    <property type="entry name" value="NACHT DOMAIN-CONTAINING PROTEIN"/>
    <property type="match status" value="1"/>
</dbReference>
<dbReference type="AlphaFoldDB" id="G9NTM5"/>
<dbReference type="Pfam" id="PF24883">
    <property type="entry name" value="NPHP3_N"/>
    <property type="match status" value="1"/>
</dbReference>
<evidence type="ECO:0000313" key="5">
    <source>
        <dbReference type="Proteomes" id="UP000005426"/>
    </source>
</evidence>
<keyword evidence="5" id="KW-1185">Reference proteome</keyword>
<dbReference type="Gene3D" id="2.130.10.10">
    <property type="entry name" value="YVTN repeat-like/Quinoprotein amine dehydrogenase"/>
    <property type="match status" value="3"/>
</dbReference>
<name>G9NTM5_HYPAI</name>
<dbReference type="Proteomes" id="UP000005426">
    <property type="component" value="Unassembled WGS sequence"/>
</dbReference>
<proteinExistence type="predicted"/>
<comment type="caution">
    <text evidence="4">The sequence shown here is derived from an EMBL/GenBank/DDBJ whole genome shotgun (WGS) entry which is preliminary data.</text>
</comment>
<dbReference type="STRING" id="452589.G9NTM5"/>
<dbReference type="InterPro" id="IPR011047">
    <property type="entry name" value="Quinoprotein_ADH-like_sf"/>
</dbReference>
<evidence type="ECO:0000313" key="4">
    <source>
        <dbReference type="EMBL" id="EHK46065.1"/>
    </source>
</evidence>
<dbReference type="SMART" id="SM00320">
    <property type="entry name" value="WD40"/>
    <property type="match status" value="6"/>
</dbReference>
<dbReference type="Gene3D" id="3.40.50.300">
    <property type="entry name" value="P-loop containing nucleotide triphosphate hydrolases"/>
    <property type="match status" value="1"/>
</dbReference>
<keyword evidence="2" id="KW-0853">WD repeat</keyword>
<evidence type="ECO:0000256" key="1">
    <source>
        <dbReference type="ARBA" id="ARBA00022737"/>
    </source>
</evidence>
<feature type="domain" description="NACHT" evidence="3">
    <location>
        <begin position="124"/>
        <end position="292"/>
    </location>
</feature>
<feature type="repeat" description="WD" evidence="2">
    <location>
        <begin position="656"/>
        <end position="697"/>
    </location>
</feature>
<dbReference type="SUPFAM" id="SSF53167">
    <property type="entry name" value="Purine and uridine phosphorylases"/>
    <property type="match status" value="1"/>
</dbReference>
<accession>G9NTM5</accession>
<dbReference type="InterPro" id="IPR001680">
    <property type="entry name" value="WD40_rpt"/>
</dbReference>
<dbReference type="PANTHER" id="PTHR10039">
    <property type="entry name" value="AMELOGENIN"/>
    <property type="match status" value="1"/>
</dbReference>